<keyword evidence="1" id="KW-0378">Hydrolase</keyword>
<dbReference type="EMBL" id="VVZA01000028">
    <property type="protein sequence ID" value="KAA5401866.1"/>
    <property type="molecule type" value="Genomic_DNA"/>
</dbReference>
<reference evidence="5 6" key="1">
    <citation type="journal article" date="2019" name="Nat. Med.">
        <title>A library of human gut bacterial isolates paired with longitudinal multiomics data enables mechanistic microbiome research.</title>
        <authorList>
            <person name="Poyet M."/>
            <person name="Groussin M."/>
            <person name="Gibbons S.M."/>
            <person name="Avila-Pacheco J."/>
            <person name="Jiang X."/>
            <person name="Kearney S.M."/>
            <person name="Perrotta A.R."/>
            <person name="Berdy B."/>
            <person name="Zhao S."/>
            <person name="Lieberman T.D."/>
            <person name="Swanson P.K."/>
            <person name="Smith M."/>
            <person name="Roesemann S."/>
            <person name="Alexander J.E."/>
            <person name="Rich S.A."/>
            <person name="Livny J."/>
            <person name="Vlamakis H."/>
            <person name="Clish C."/>
            <person name="Bullock K."/>
            <person name="Deik A."/>
            <person name="Scott J."/>
            <person name="Pierce K.A."/>
            <person name="Xavier R.J."/>
            <person name="Alm E.J."/>
        </authorList>
    </citation>
    <scope>NUCLEOTIDE SEQUENCE [LARGE SCALE GENOMIC DNA]</scope>
    <source>
        <strain evidence="3 6">BIOML-A1</strain>
        <strain evidence="4 5">BIOML-A4</strain>
    </source>
</reference>
<evidence type="ECO:0000313" key="5">
    <source>
        <dbReference type="Proteomes" id="UP000441162"/>
    </source>
</evidence>
<evidence type="ECO:0000259" key="2">
    <source>
        <dbReference type="SMART" id="SM00047"/>
    </source>
</evidence>
<dbReference type="InterPro" id="IPR051056">
    <property type="entry name" value="Glycosyl_Hydrolase_73"/>
</dbReference>
<dbReference type="AlphaFoldDB" id="A0A4Q5HL18"/>
<evidence type="ECO:0000313" key="6">
    <source>
        <dbReference type="Proteomes" id="UP000481616"/>
    </source>
</evidence>
<dbReference type="SMART" id="SM00047">
    <property type="entry name" value="LYZ2"/>
    <property type="match status" value="1"/>
</dbReference>
<dbReference type="Proteomes" id="UP000441162">
    <property type="component" value="Unassembled WGS sequence"/>
</dbReference>
<name>A0A4Q5HL18_9BACT</name>
<organism evidence="4 5">
    <name type="scientific">Phocaeicola dorei</name>
    <dbReference type="NCBI Taxonomy" id="357276"/>
    <lineage>
        <taxon>Bacteria</taxon>
        <taxon>Pseudomonadati</taxon>
        <taxon>Bacteroidota</taxon>
        <taxon>Bacteroidia</taxon>
        <taxon>Bacteroidales</taxon>
        <taxon>Bacteroidaceae</taxon>
        <taxon>Phocaeicola</taxon>
    </lineage>
</organism>
<dbReference type="Pfam" id="PF01832">
    <property type="entry name" value="Glucosaminidase"/>
    <property type="match status" value="1"/>
</dbReference>
<dbReference type="CDD" id="cd12797">
    <property type="entry name" value="M23_peptidase"/>
    <property type="match status" value="1"/>
</dbReference>
<dbReference type="SUPFAM" id="SSF51261">
    <property type="entry name" value="Duplicated hybrid motif"/>
    <property type="match status" value="1"/>
</dbReference>
<comment type="caution">
    <text evidence="4">The sequence shown here is derived from an EMBL/GenBank/DDBJ whole genome shotgun (WGS) entry which is preliminary data.</text>
</comment>
<evidence type="ECO:0000256" key="1">
    <source>
        <dbReference type="ARBA" id="ARBA00022801"/>
    </source>
</evidence>
<dbReference type="RefSeq" id="WP_087397929.1">
    <property type="nucleotide sequence ID" value="NZ_JADNBX010000001.1"/>
</dbReference>
<dbReference type="PANTHER" id="PTHR33308">
    <property type="entry name" value="PEPTIDOGLYCAN HYDROLASE FLGJ"/>
    <property type="match status" value="1"/>
</dbReference>
<dbReference type="EMBL" id="VVYY01000027">
    <property type="protein sequence ID" value="KAA5393106.1"/>
    <property type="molecule type" value="Genomic_DNA"/>
</dbReference>
<evidence type="ECO:0000313" key="3">
    <source>
        <dbReference type="EMBL" id="KAA5393106.1"/>
    </source>
</evidence>
<evidence type="ECO:0000313" key="4">
    <source>
        <dbReference type="EMBL" id="KAA5401866.1"/>
    </source>
</evidence>
<feature type="domain" description="Mannosyl-glycoprotein endo-beta-N-acetylglucosamidase-like" evidence="2">
    <location>
        <begin position="1"/>
        <end position="148"/>
    </location>
</feature>
<dbReference type="InterPro" id="IPR011055">
    <property type="entry name" value="Dup_hybrid_motif"/>
</dbReference>
<dbReference type="Proteomes" id="UP000481616">
    <property type="component" value="Unassembled WGS sequence"/>
</dbReference>
<dbReference type="InterPro" id="IPR002901">
    <property type="entry name" value="MGlyc_endo_b_GlcNAc-like_dom"/>
</dbReference>
<sequence>MSKNQEYAEKYAGYAMEQMRRYGIPASVTLAQGILESSNGQSQLAQNENNHFGIKATPSWIDEGGRYALYSDDRPDEKFCSYDSVGDSYEHHSRFLKENSRYATCFNLSPDDYKGWTEGIARAGYATGSGYAANLQKIIEQNGLDRYDRQVMQEMAAQGRHFGVEENPLGESESTAYSFPVERKDFLFVTTPFGVDGRMANGGEKVHKGMDIRCDGDAVLATENGGKVVSVKGSGSGQSVTVEYSRKDGSKVQCTYMHLGEVSVKAGDTVKSGQQLGKTGGEHLHFGVKNIYADGTQRDIDPAAYLAEIAQKGSIRQQVLHNGNDLLARYRSTESTRDGKPLTTEGWMKKLLSSEDSGVGLSGCSDPVVEMAMTAFTSLMLLAVQIDNKEEERQKAEVSAAMDSGRIDLKSLLPGMKSCTLTINENGKAVLHADNGNMQMSRELSSAELSRLSATLNNRSLSEETRRMRVSGLLNTVILSETASRNFEMGMEQLQGQTEGLKR</sequence>
<dbReference type="Gene3D" id="2.70.70.10">
    <property type="entry name" value="Glucose Permease (Domain IIA)"/>
    <property type="match status" value="1"/>
</dbReference>
<protein>
    <submittedName>
        <fullName evidence="4">Peptidoglycan DD-metalloendopeptidase family protein</fullName>
    </submittedName>
</protein>
<dbReference type="Gene3D" id="1.10.530.10">
    <property type="match status" value="1"/>
</dbReference>
<dbReference type="PANTHER" id="PTHR33308:SF9">
    <property type="entry name" value="PEPTIDOGLYCAN HYDROLASE FLGJ"/>
    <property type="match status" value="1"/>
</dbReference>
<accession>A0A4Q5HL18</accession>
<dbReference type="InterPro" id="IPR016047">
    <property type="entry name" value="M23ase_b-sheet_dom"/>
</dbReference>
<gene>
    <name evidence="4" type="ORF">F2Y51_20700</name>
    <name evidence="3" type="ORF">F2Y58_20975</name>
</gene>
<dbReference type="Pfam" id="PF01551">
    <property type="entry name" value="Peptidase_M23"/>
    <property type="match status" value="1"/>
</dbReference>
<proteinExistence type="predicted"/>
<dbReference type="GO" id="GO:0004040">
    <property type="term" value="F:amidase activity"/>
    <property type="evidence" value="ECO:0007669"/>
    <property type="project" value="InterPro"/>
</dbReference>